<evidence type="ECO:0000313" key="10">
    <source>
        <dbReference type="Proteomes" id="UP001527925"/>
    </source>
</evidence>
<dbReference type="Gene3D" id="3.40.50.300">
    <property type="entry name" value="P-loop containing nucleotide triphosphate hydrolases"/>
    <property type="match status" value="1"/>
</dbReference>
<evidence type="ECO:0000256" key="2">
    <source>
        <dbReference type="ARBA" id="ARBA00022692"/>
    </source>
</evidence>
<protein>
    <recommendedName>
        <fullName evidence="8">ABC transporter domain-containing protein</fullName>
    </recommendedName>
</protein>
<dbReference type="PANTHER" id="PTHR19229:SF205">
    <property type="entry name" value="ABC TRANSPORTER A FAMILY MEMBER 1-RELATED"/>
    <property type="match status" value="1"/>
</dbReference>
<dbReference type="InterPro" id="IPR027417">
    <property type="entry name" value="P-loop_NTPase"/>
</dbReference>
<dbReference type="PROSITE" id="PS00211">
    <property type="entry name" value="ABC_TRANSPORTER_1"/>
    <property type="match status" value="1"/>
</dbReference>
<dbReference type="SMART" id="SM00382">
    <property type="entry name" value="AAA"/>
    <property type="match status" value="1"/>
</dbReference>
<dbReference type="InterPro" id="IPR003593">
    <property type="entry name" value="AAA+_ATPase"/>
</dbReference>
<comment type="subcellular location">
    <subcellularLocation>
        <location evidence="1">Membrane</location>
        <topology evidence="1">Multi-pass membrane protein</topology>
    </subcellularLocation>
</comment>
<keyword evidence="5 7" id="KW-1133">Transmembrane helix</keyword>
<reference evidence="9 10" key="1">
    <citation type="submission" date="2023-09" db="EMBL/GenBank/DDBJ databases">
        <title>Pangenome analysis of Batrachochytrium dendrobatidis and related Chytrids.</title>
        <authorList>
            <person name="Yacoub M.N."/>
            <person name="Stajich J.E."/>
            <person name="James T.Y."/>
        </authorList>
    </citation>
    <scope>NUCLEOTIDE SEQUENCE [LARGE SCALE GENOMIC DNA]</scope>
    <source>
        <strain evidence="9 10">JEL0888</strain>
    </source>
</reference>
<accession>A0ABR4NBT9</accession>
<keyword evidence="10" id="KW-1185">Reference proteome</keyword>
<name>A0ABR4NBT9_9FUNG</name>
<evidence type="ECO:0000256" key="6">
    <source>
        <dbReference type="ARBA" id="ARBA00023136"/>
    </source>
</evidence>
<evidence type="ECO:0000256" key="3">
    <source>
        <dbReference type="ARBA" id="ARBA00022741"/>
    </source>
</evidence>
<feature type="transmembrane region" description="Helical" evidence="7">
    <location>
        <begin position="340"/>
        <end position="361"/>
    </location>
</feature>
<dbReference type="InterPro" id="IPR017871">
    <property type="entry name" value="ABC_transporter-like_CS"/>
</dbReference>
<feature type="transmembrane region" description="Helical" evidence="7">
    <location>
        <begin position="44"/>
        <end position="66"/>
    </location>
</feature>
<feature type="transmembrane region" description="Helical" evidence="7">
    <location>
        <begin position="370"/>
        <end position="391"/>
    </location>
</feature>
<evidence type="ECO:0000313" key="9">
    <source>
        <dbReference type="EMBL" id="KAL2917000.1"/>
    </source>
</evidence>
<feature type="transmembrane region" description="Helical" evidence="7">
    <location>
        <begin position="303"/>
        <end position="328"/>
    </location>
</feature>
<keyword evidence="4" id="KW-0067">ATP-binding</keyword>
<feature type="transmembrane region" description="Helical" evidence="7">
    <location>
        <begin position="397"/>
        <end position="419"/>
    </location>
</feature>
<dbReference type="InterPro" id="IPR026082">
    <property type="entry name" value="ABCA"/>
</dbReference>
<dbReference type="InterPro" id="IPR003439">
    <property type="entry name" value="ABC_transporter-like_ATP-bd"/>
</dbReference>
<dbReference type="PANTHER" id="PTHR19229">
    <property type="entry name" value="ATP-BINDING CASSETTE TRANSPORTER SUBFAMILY A ABCA"/>
    <property type="match status" value="1"/>
</dbReference>
<gene>
    <name evidence="9" type="ORF">HK105_203432</name>
</gene>
<evidence type="ECO:0000256" key="7">
    <source>
        <dbReference type="SAM" id="Phobius"/>
    </source>
</evidence>
<proteinExistence type="predicted"/>
<dbReference type="EMBL" id="JADGIZ020000013">
    <property type="protein sequence ID" value="KAL2917000.1"/>
    <property type="molecule type" value="Genomic_DNA"/>
</dbReference>
<dbReference type="PROSITE" id="PS50893">
    <property type="entry name" value="ABC_TRANSPORTER_2"/>
    <property type="match status" value="1"/>
</dbReference>
<evidence type="ECO:0000256" key="4">
    <source>
        <dbReference type="ARBA" id="ARBA00022840"/>
    </source>
</evidence>
<dbReference type="CDD" id="cd03263">
    <property type="entry name" value="ABC_subfamily_A"/>
    <property type="match status" value="1"/>
</dbReference>
<dbReference type="Proteomes" id="UP001527925">
    <property type="component" value="Unassembled WGS sequence"/>
</dbReference>
<evidence type="ECO:0000259" key="8">
    <source>
        <dbReference type="PROSITE" id="PS50893"/>
    </source>
</evidence>
<sequence>MSQPERRVSMALGHSSVEDKSFFRSFWDQLVIMLRRNTILQYRYLNSTLAQAVIAPFIFQLLIFVLQQADYANQSRSNAHPPLGALQGVQRCQGRDPGKPCVSIMYTPATTVNNVDYTKIMQTFSDLNQPRVGYALNIESPFTDYTVDPTKVYDIVPVPDADFIYNYALKHPNTTAWGVTFSQTAASPINIQYQLWFNATNAANGSDIFGRDVLAFVRGLDEAIITVLNDPTATVKANIDVSLKDWPLIPPSRLSDSIVQSLGPVFFFCSEMIIFINVLNQIVSEKELKLRHGMEVMGLRPAVYWLSHLLSNTALVFINALFTCIFGLAFGFEVFRNTNFAVLLILFFLFGEAMVMLAFFITTLVRRSRVAILIGIFFFIIGLLFESFVFSSAYLGYIWWSPATISPVGWGILMFFPFFNFGHMFLDISTLTTGQLDQLTSTYIPGPGFPWSSLYSPLPSTSLPVYGDNKPPDVPAVVQAWYLLIMDCFVYGLLLWYFDNVIPNEFGMSFPPWFFLTPNYWGFETSSAKSTNRREWQKRNTSGKVMIPLEGDEDSDVVAARERALDPEYFPALKIVNLRKVYHNSMFFASKLDKIAVRNSCFTVEEGKLLALLGQNGAGKSTTISMLSGLTPATSGDALIYDLSVRYNIQRIRKIMGICPQHDILFDDLTAREHIELYAGLKGVPHEQLKTLIEERLKAVRLHTVADVRAGTYSGGMKRRLSLVISTIGDPKIIFMDEPTTGMDPVNRRHVWSFIEKFKRGRVIILTTHSMEEADVLGDRIAVMSKGRLRAINNSIALKTKFGTGYRISVVTDQSEAARVKDIVQRMIPGANLEDDSAGALIYQFPATSTNAIPDFVQWLEENKDGLVKSWGISQSTLEEVFLKLIREANTKFQ</sequence>
<evidence type="ECO:0000256" key="5">
    <source>
        <dbReference type="ARBA" id="ARBA00022989"/>
    </source>
</evidence>
<comment type="caution">
    <text evidence="9">The sequence shown here is derived from an EMBL/GenBank/DDBJ whole genome shotgun (WGS) entry which is preliminary data.</text>
</comment>
<keyword evidence="2 7" id="KW-0812">Transmembrane</keyword>
<dbReference type="SUPFAM" id="SSF52540">
    <property type="entry name" value="P-loop containing nucleoside triphosphate hydrolases"/>
    <property type="match status" value="1"/>
</dbReference>
<organism evidence="9 10">
    <name type="scientific">Polyrhizophydium stewartii</name>
    <dbReference type="NCBI Taxonomy" id="2732419"/>
    <lineage>
        <taxon>Eukaryota</taxon>
        <taxon>Fungi</taxon>
        <taxon>Fungi incertae sedis</taxon>
        <taxon>Chytridiomycota</taxon>
        <taxon>Chytridiomycota incertae sedis</taxon>
        <taxon>Chytridiomycetes</taxon>
        <taxon>Rhizophydiales</taxon>
        <taxon>Rhizophydiales incertae sedis</taxon>
        <taxon>Polyrhizophydium</taxon>
    </lineage>
</organism>
<feature type="transmembrane region" description="Helical" evidence="7">
    <location>
        <begin position="480"/>
        <end position="498"/>
    </location>
</feature>
<keyword evidence="6 7" id="KW-0472">Membrane</keyword>
<evidence type="ECO:0000256" key="1">
    <source>
        <dbReference type="ARBA" id="ARBA00004141"/>
    </source>
</evidence>
<dbReference type="InterPro" id="IPR013525">
    <property type="entry name" value="ABC2_TM"/>
</dbReference>
<dbReference type="Pfam" id="PF12698">
    <property type="entry name" value="ABC2_membrane_3"/>
    <property type="match status" value="1"/>
</dbReference>
<dbReference type="Pfam" id="PF00005">
    <property type="entry name" value="ABC_tran"/>
    <property type="match status" value="1"/>
</dbReference>
<feature type="domain" description="ABC transporter" evidence="8">
    <location>
        <begin position="573"/>
        <end position="811"/>
    </location>
</feature>
<keyword evidence="3" id="KW-0547">Nucleotide-binding</keyword>